<dbReference type="Proteomes" id="UP000188947">
    <property type="component" value="Unassembled WGS sequence"/>
</dbReference>
<sequence length="69" mass="7878">MANALKENFIFVEFAGIQKMPMCLSAFFAFFYAGAHNVNYMFFCLDAKEPKNQGSDALLTICLFFIWCS</sequence>
<comment type="caution">
    <text evidence="1">The sequence shown here is derived from an EMBL/GenBank/DDBJ whole genome shotgun (WGS) entry which is preliminary data.</text>
</comment>
<gene>
    <name evidence="1" type="ORF">BMF97_08490</name>
</gene>
<proteinExistence type="predicted"/>
<dbReference type="EMBL" id="MPOG01000008">
    <property type="protein sequence ID" value="OOH96372.1"/>
    <property type="molecule type" value="Genomic_DNA"/>
</dbReference>
<name>A0A1T3FLU9_ELIME</name>
<reference evidence="1 2" key="1">
    <citation type="submission" date="2016-11" db="EMBL/GenBank/DDBJ databases">
        <title>Genome sequence and comparative genomic analysis of clinical strain Elizabethkingia meningoseptica 61421 PRCM.</title>
        <authorList>
            <person name="Wang M."/>
            <person name="Hu S."/>
            <person name="Cao L."/>
            <person name="Jiang T."/>
            <person name="Zhou Y."/>
            <person name="Ming D."/>
        </authorList>
    </citation>
    <scope>NUCLEOTIDE SEQUENCE [LARGE SCALE GENOMIC DNA]</scope>
    <source>
        <strain evidence="1 2">61421 PRCM</strain>
    </source>
</reference>
<organism evidence="1 2">
    <name type="scientific">Elizabethkingia meningoseptica</name>
    <name type="common">Chryseobacterium meningosepticum</name>
    <dbReference type="NCBI Taxonomy" id="238"/>
    <lineage>
        <taxon>Bacteria</taxon>
        <taxon>Pseudomonadati</taxon>
        <taxon>Bacteroidota</taxon>
        <taxon>Flavobacteriia</taxon>
        <taxon>Flavobacteriales</taxon>
        <taxon>Weeksellaceae</taxon>
        <taxon>Elizabethkingia</taxon>
    </lineage>
</organism>
<evidence type="ECO:0000313" key="1">
    <source>
        <dbReference type="EMBL" id="OOH96372.1"/>
    </source>
</evidence>
<accession>A0A1T3FLU9</accession>
<evidence type="ECO:0000313" key="2">
    <source>
        <dbReference type="Proteomes" id="UP000188947"/>
    </source>
</evidence>
<protein>
    <submittedName>
        <fullName evidence="1">Uncharacterized protein</fullName>
    </submittedName>
</protein>
<dbReference type="AlphaFoldDB" id="A0A1T3FLU9"/>
<keyword evidence="2" id="KW-1185">Reference proteome</keyword>